<organism evidence="1 2">
    <name type="scientific">Elysia crispata</name>
    <name type="common">lettuce slug</name>
    <dbReference type="NCBI Taxonomy" id="231223"/>
    <lineage>
        <taxon>Eukaryota</taxon>
        <taxon>Metazoa</taxon>
        <taxon>Spiralia</taxon>
        <taxon>Lophotrochozoa</taxon>
        <taxon>Mollusca</taxon>
        <taxon>Gastropoda</taxon>
        <taxon>Heterobranchia</taxon>
        <taxon>Euthyneura</taxon>
        <taxon>Panpulmonata</taxon>
        <taxon>Sacoglossa</taxon>
        <taxon>Placobranchoidea</taxon>
        <taxon>Plakobranchidae</taxon>
        <taxon>Elysia</taxon>
    </lineage>
</organism>
<dbReference type="EMBL" id="JAWDGP010001468">
    <property type="protein sequence ID" value="KAK3791583.1"/>
    <property type="molecule type" value="Genomic_DNA"/>
</dbReference>
<name>A0AAE1APN4_9GAST</name>
<keyword evidence="2" id="KW-1185">Reference proteome</keyword>
<dbReference type="AlphaFoldDB" id="A0AAE1APN4"/>
<evidence type="ECO:0000313" key="2">
    <source>
        <dbReference type="Proteomes" id="UP001283361"/>
    </source>
</evidence>
<dbReference type="Proteomes" id="UP001283361">
    <property type="component" value="Unassembled WGS sequence"/>
</dbReference>
<gene>
    <name evidence="1" type="ORF">RRG08_002938</name>
</gene>
<proteinExistence type="predicted"/>
<sequence>MVCVPDLPSSQLSGYHYSSQHWGIPQEAVFVSLRRVRAPHPETLHHRVLATAGTPLADGEAVATRLVERDAQSL</sequence>
<comment type="caution">
    <text evidence="1">The sequence shown here is derived from an EMBL/GenBank/DDBJ whole genome shotgun (WGS) entry which is preliminary data.</text>
</comment>
<evidence type="ECO:0000313" key="1">
    <source>
        <dbReference type="EMBL" id="KAK3791583.1"/>
    </source>
</evidence>
<protein>
    <submittedName>
        <fullName evidence="1">Uncharacterized protein</fullName>
    </submittedName>
</protein>
<accession>A0AAE1APN4</accession>
<reference evidence="1" key="1">
    <citation type="journal article" date="2023" name="G3 (Bethesda)">
        <title>A reference genome for the long-term kleptoplast-retaining sea slug Elysia crispata morphotype clarki.</title>
        <authorList>
            <person name="Eastman K.E."/>
            <person name="Pendleton A.L."/>
            <person name="Shaikh M.A."/>
            <person name="Suttiyut T."/>
            <person name="Ogas R."/>
            <person name="Tomko P."/>
            <person name="Gavelis G."/>
            <person name="Widhalm J.R."/>
            <person name="Wisecaver J.H."/>
        </authorList>
    </citation>
    <scope>NUCLEOTIDE SEQUENCE</scope>
    <source>
        <strain evidence="1">ECLA1</strain>
    </source>
</reference>